<dbReference type="PANTHER" id="PTHR43214:SF41">
    <property type="entry name" value="NITRATE_NITRITE RESPONSE REGULATOR PROTEIN NARP"/>
    <property type="match status" value="1"/>
</dbReference>
<proteinExistence type="predicted"/>
<evidence type="ECO:0000256" key="3">
    <source>
        <dbReference type="ARBA" id="ARBA00023125"/>
    </source>
</evidence>
<gene>
    <name evidence="8" type="ORF">J2W36_003985</name>
</gene>
<feature type="modified residue" description="4-aspartylphosphate" evidence="5">
    <location>
        <position position="68"/>
    </location>
</feature>
<dbReference type="InterPro" id="IPR011006">
    <property type="entry name" value="CheY-like_superfamily"/>
</dbReference>
<comment type="caution">
    <text evidence="8">The sequence shown here is derived from an EMBL/GenBank/DDBJ whole genome shotgun (WGS) entry which is preliminary data.</text>
</comment>
<dbReference type="PROSITE" id="PS50110">
    <property type="entry name" value="RESPONSE_REGULATORY"/>
    <property type="match status" value="1"/>
</dbReference>
<keyword evidence="4" id="KW-0804">Transcription</keyword>
<dbReference type="InterPro" id="IPR058245">
    <property type="entry name" value="NreC/VraR/RcsB-like_REC"/>
</dbReference>
<keyword evidence="1 5" id="KW-0597">Phosphoprotein</keyword>
<dbReference type="InterPro" id="IPR016032">
    <property type="entry name" value="Sig_transdc_resp-reg_C-effctor"/>
</dbReference>
<dbReference type="Pfam" id="PF00196">
    <property type="entry name" value="GerE"/>
    <property type="match status" value="1"/>
</dbReference>
<evidence type="ECO:0000313" key="8">
    <source>
        <dbReference type="EMBL" id="MDP9901716.1"/>
    </source>
</evidence>
<dbReference type="Proteomes" id="UP001226867">
    <property type="component" value="Unassembled WGS sequence"/>
</dbReference>
<keyword evidence="9" id="KW-1185">Reference proteome</keyword>
<evidence type="ECO:0000313" key="9">
    <source>
        <dbReference type="Proteomes" id="UP001226867"/>
    </source>
</evidence>
<organism evidence="8 9">
    <name type="scientific">Variovorax ginsengisoli</name>
    <dbReference type="NCBI Taxonomy" id="363844"/>
    <lineage>
        <taxon>Bacteria</taxon>
        <taxon>Pseudomonadati</taxon>
        <taxon>Pseudomonadota</taxon>
        <taxon>Betaproteobacteria</taxon>
        <taxon>Burkholderiales</taxon>
        <taxon>Comamonadaceae</taxon>
        <taxon>Variovorax</taxon>
    </lineage>
</organism>
<evidence type="ECO:0000259" key="7">
    <source>
        <dbReference type="PROSITE" id="PS50110"/>
    </source>
</evidence>
<dbReference type="PANTHER" id="PTHR43214">
    <property type="entry name" value="TWO-COMPONENT RESPONSE REGULATOR"/>
    <property type="match status" value="1"/>
</dbReference>
<evidence type="ECO:0000256" key="4">
    <source>
        <dbReference type="ARBA" id="ARBA00023163"/>
    </source>
</evidence>
<accession>A0ABT9SBI9</accession>
<keyword evidence="3 8" id="KW-0238">DNA-binding</keyword>
<dbReference type="Pfam" id="PF00072">
    <property type="entry name" value="Response_reg"/>
    <property type="match status" value="1"/>
</dbReference>
<dbReference type="SUPFAM" id="SSF46894">
    <property type="entry name" value="C-terminal effector domain of the bipartite response regulators"/>
    <property type="match status" value="1"/>
</dbReference>
<evidence type="ECO:0000259" key="6">
    <source>
        <dbReference type="PROSITE" id="PS50043"/>
    </source>
</evidence>
<dbReference type="CDD" id="cd06170">
    <property type="entry name" value="LuxR_C_like"/>
    <property type="match status" value="1"/>
</dbReference>
<dbReference type="InterPro" id="IPR000792">
    <property type="entry name" value="Tscrpt_reg_LuxR_C"/>
</dbReference>
<reference evidence="8 9" key="1">
    <citation type="submission" date="2023-07" db="EMBL/GenBank/DDBJ databases">
        <title>Sorghum-associated microbial communities from plants grown in Nebraska, USA.</title>
        <authorList>
            <person name="Schachtman D."/>
        </authorList>
    </citation>
    <scope>NUCLEOTIDE SEQUENCE [LARGE SCALE GENOMIC DNA]</scope>
    <source>
        <strain evidence="8 9">DS1607</strain>
    </source>
</reference>
<protein>
    <submittedName>
        <fullName evidence="8">DNA-binding NarL/FixJ family response regulator</fullName>
    </submittedName>
</protein>
<dbReference type="RefSeq" id="WP_307691480.1">
    <property type="nucleotide sequence ID" value="NZ_JAUSRO010000013.1"/>
</dbReference>
<dbReference type="PROSITE" id="PS50043">
    <property type="entry name" value="HTH_LUXR_2"/>
    <property type="match status" value="1"/>
</dbReference>
<evidence type="ECO:0000256" key="5">
    <source>
        <dbReference type="PROSITE-ProRule" id="PRU00169"/>
    </source>
</evidence>
<dbReference type="CDD" id="cd17535">
    <property type="entry name" value="REC_NarL-like"/>
    <property type="match status" value="1"/>
</dbReference>
<dbReference type="Gene3D" id="3.40.50.2300">
    <property type="match status" value="1"/>
</dbReference>
<evidence type="ECO:0000256" key="1">
    <source>
        <dbReference type="ARBA" id="ARBA00022553"/>
    </source>
</evidence>
<keyword evidence="2" id="KW-0805">Transcription regulation</keyword>
<dbReference type="PRINTS" id="PR00038">
    <property type="entry name" value="HTHLUXR"/>
</dbReference>
<dbReference type="EMBL" id="JAUSRO010000013">
    <property type="protein sequence ID" value="MDP9901716.1"/>
    <property type="molecule type" value="Genomic_DNA"/>
</dbReference>
<dbReference type="SMART" id="SM00421">
    <property type="entry name" value="HTH_LUXR"/>
    <property type="match status" value="1"/>
</dbReference>
<sequence length="249" mass="26684">MQNDAHSCCAVRPISVFVVEDDEPARASFERSVRASPSLRWLGGVGTRAQALAWLASSSLAPDVLLVDLGLPDGSGLDVIRATDLRFPRCETMVVSVFGDEDHVLASIEAGAVGYVHKDALPSDLAQTILDMKAGASPISPMIARRVLAKYRLLQTASARERDGMPAAVGTPVASAAMDEAPALLSVREQEVLALIARGFSYAEIARLKTLSVHTVQTHIKNLYGKLAVHSKNEAVFEATRLGLLRFPN</sequence>
<dbReference type="InterPro" id="IPR001789">
    <property type="entry name" value="Sig_transdc_resp-reg_receiver"/>
</dbReference>
<dbReference type="InterPro" id="IPR039420">
    <property type="entry name" value="WalR-like"/>
</dbReference>
<name>A0ABT9SBI9_9BURK</name>
<dbReference type="GO" id="GO:0003677">
    <property type="term" value="F:DNA binding"/>
    <property type="evidence" value="ECO:0007669"/>
    <property type="project" value="UniProtKB-KW"/>
</dbReference>
<feature type="domain" description="Response regulatory" evidence="7">
    <location>
        <begin position="15"/>
        <end position="133"/>
    </location>
</feature>
<dbReference type="SMART" id="SM00448">
    <property type="entry name" value="REC"/>
    <property type="match status" value="1"/>
</dbReference>
<dbReference type="SUPFAM" id="SSF52172">
    <property type="entry name" value="CheY-like"/>
    <property type="match status" value="1"/>
</dbReference>
<feature type="domain" description="HTH luxR-type" evidence="6">
    <location>
        <begin position="178"/>
        <end position="243"/>
    </location>
</feature>
<evidence type="ECO:0000256" key="2">
    <source>
        <dbReference type="ARBA" id="ARBA00023015"/>
    </source>
</evidence>